<evidence type="ECO:0000256" key="11">
    <source>
        <dbReference type="ARBA" id="ARBA00023163"/>
    </source>
</evidence>
<keyword evidence="16" id="KW-1185">Reference proteome</keyword>
<dbReference type="PANTHER" id="PTHR33202">
    <property type="entry name" value="ZINC UPTAKE REGULATION PROTEIN"/>
    <property type="match status" value="1"/>
</dbReference>
<dbReference type="InterPro" id="IPR036390">
    <property type="entry name" value="WH_DNA-bd_sf"/>
</dbReference>
<feature type="binding site" evidence="13">
    <location>
        <position position="87"/>
    </location>
    <ligand>
        <name>Fe cation</name>
        <dbReference type="ChEBI" id="CHEBI:24875"/>
    </ligand>
</feature>
<dbReference type="NCBIfam" id="NF006999">
    <property type="entry name" value="PRK09462.1"/>
    <property type="match status" value="1"/>
</dbReference>
<evidence type="ECO:0000256" key="7">
    <source>
        <dbReference type="ARBA" id="ARBA00022723"/>
    </source>
</evidence>
<evidence type="ECO:0000256" key="5">
    <source>
        <dbReference type="ARBA" id="ARBA00022490"/>
    </source>
</evidence>
<dbReference type="SUPFAM" id="SSF46785">
    <property type="entry name" value="Winged helix' DNA-binding domain"/>
    <property type="match status" value="1"/>
</dbReference>
<dbReference type="GO" id="GO:0008270">
    <property type="term" value="F:zinc ion binding"/>
    <property type="evidence" value="ECO:0007669"/>
    <property type="project" value="TreeGrafter"/>
</dbReference>
<accession>A0A8J2Z3W7</accession>
<dbReference type="EMBL" id="BMJS01000008">
    <property type="protein sequence ID" value="GGF95206.1"/>
    <property type="molecule type" value="Genomic_DNA"/>
</dbReference>
<comment type="subcellular location">
    <subcellularLocation>
        <location evidence="1 14">Cytoplasm</location>
    </subcellularLocation>
</comment>
<feature type="binding site" evidence="12">
    <location>
        <position position="136"/>
    </location>
    <ligand>
        <name>Zn(2+)</name>
        <dbReference type="ChEBI" id="CHEBI:29105"/>
    </ligand>
</feature>
<dbReference type="Gene3D" id="1.10.10.10">
    <property type="entry name" value="Winged helix-like DNA-binding domain superfamily/Winged helix DNA-binding domain"/>
    <property type="match status" value="1"/>
</dbReference>
<dbReference type="InterPro" id="IPR002481">
    <property type="entry name" value="FUR"/>
</dbReference>
<evidence type="ECO:0000313" key="16">
    <source>
        <dbReference type="Proteomes" id="UP000636949"/>
    </source>
</evidence>
<proteinExistence type="inferred from homology"/>
<sequence>MSLGKEDLKQAGLKITQQRLKILRIFEESDQRHLSADDVYRIVKEKEEDIGIATVYRVLAQFESAGLLQRLNLGREQAVYELDSDDHHDHMICVKCHKVEEFVDHVIEARQMKAVEELGGNLVEHSSVLYIECKDCLSKPKKK</sequence>
<comment type="caution">
    <text evidence="15">The sequence shown here is derived from an EMBL/GenBank/DDBJ whole genome shotgun (WGS) entry which is preliminary data.</text>
</comment>
<dbReference type="GO" id="GO:1900705">
    <property type="term" value="P:negative regulation of siderophore biosynthetic process"/>
    <property type="evidence" value="ECO:0007669"/>
    <property type="project" value="TreeGrafter"/>
</dbReference>
<evidence type="ECO:0000313" key="15">
    <source>
        <dbReference type="EMBL" id="GGF95206.1"/>
    </source>
</evidence>
<keyword evidence="8 12" id="KW-0862">Zinc</keyword>
<dbReference type="InterPro" id="IPR043135">
    <property type="entry name" value="Fur_C"/>
</dbReference>
<keyword evidence="13 14" id="KW-0408">Iron</keyword>
<comment type="cofactor">
    <cofactor evidence="12">
        <name>Zn(2+)</name>
        <dbReference type="ChEBI" id="CHEBI:29105"/>
    </cofactor>
    <text evidence="12">Binds 1 zinc ion per subunit.</text>
</comment>
<evidence type="ECO:0000256" key="10">
    <source>
        <dbReference type="ARBA" id="ARBA00023125"/>
    </source>
</evidence>
<dbReference type="Gene3D" id="3.30.1490.190">
    <property type="match status" value="1"/>
</dbReference>
<dbReference type="Proteomes" id="UP000636949">
    <property type="component" value="Unassembled WGS sequence"/>
</dbReference>
<dbReference type="GO" id="GO:0045892">
    <property type="term" value="P:negative regulation of DNA-templated transcription"/>
    <property type="evidence" value="ECO:0007669"/>
    <property type="project" value="TreeGrafter"/>
</dbReference>
<dbReference type="AlphaFoldDB" id="A0A8J2Z3W7"/>
<gene>
    <name evidence="14" type="primary">fur</name>
    <name evidence="15" type="ORF">GCM10010995_10570</name>
</gene>
<dbReference type="GO" id="GO:0000976">
    <property type="term" value="F:transcription cis-regulatory region binding"/>
    <property type="evidence" value="ECO:0007669"/>
    <property type="project" value="TreeGrafter"/>
</dbReference>
<keyword evidence="9 14" id="KW-0805">Transcription regulation</keyword>
<feature type="binding site" evidence="13">
    <location>
        <position position="125"/>
    </location>
    <ligand>
        <name>Fe cation</name>
        <dbReference type="ChEBI" id="CHEBI:24875"/>
    </ligand>
</feature>
<keyword evidence="11 14" id="KW-0804">Transcription</keyword>
<comment type="cofactor">
    <cofactor evidence="13">
        <name>Mn(2+)</name>
        <dbReference type="ChEBI" id="CHEBI:29035"/>
    </cofactor>
    <cofactor evidence="13">
        <name>Fe(2+)</name>
        <dbReference type="ChEBI" id="CHEBI:29033"/>
    </cofactor>
    <text evidence="13">Binds 1 Mn(2+) or Fe(2+) ion per subunit.</text>
</comment>
<evidence type="ECO:0000256" key="8">
    <source>
        <dbReference type="ARBA" id="ARBA00022833"/>
    </source>
</evidence>
<dbReference type="GO" id="GO:0005829">
    <property type="term" value="C:cytosol"/>
    <property type="evidence" value="ECO:0007669"/>
    <property type="project" value="TreeGrafter"/>
</dbReference>
<reference evidence="15" key="2">
    <citation type="submission" date="2020-09" db="EMBL/GenBank/DDBJ databases">
        <authorList>
            <person name="Sun Q."/>
            <person name="Zhou Y."/>
        </authorList>
    </citation>
    <scope>NUCLEOTIDE SEQUENCE</scope>
    <source>
        <strain evidence="15">CGMCC 1.15758</strain>
    </source>
</reference>
<comment type="similarity">
    <text evidence="2 14">Belongs to the Fur family.</text>
</comment>
<evidence type="ECO:0000256" key="12">
    <source>
        <dbReference type="PIRSR" id="PIRSR602481-1"/>
    </source>
</evidence>
<keyword evidence="6 14" id="KW-0678">Repressor</keyword>
<evidence type="ECO:0000256" key="2">
    <source>
        <dbReference type="ARBA" id="ARBA00007957"/>
    </source>
</evidence>
<feature type="binding site" evidence="13">
    <location>
        <position position="108"/>
    </location>
    <ligand>
        <name>Fe cation</name>
        <dbReference type="ChEBI" id="CHEBI:24875"/>
    </ligand>
</feature>
<dbReference type="FunFam" id="1.10.10.10:FF:000007">
    <property type="entry name" value="Ferric uptake regulation protein"/>
    <property type="match status" value="1"/>
</dbReference>
<feature type="binding site" evidence="12">
    <location>
        <position position="93"/>
    </location>
    <ligand>
        <name>Zn(2+)</name>
        <dbReference type="ChEBI" id="CHEBI:29105"/>
    </ligand>
</feature>
<organism evidence="15 16">
    <name type="scientific">Cysteiniphilum litorale</name>
    <dbReference type="NCBI Taxonomy" id="2056700"/>
    <lineage>
        <taxon>Bacteria</taxon>
        <taxon>Pseudomonadati</taxon>
        <taxon>Pseudomonadota</taxon>
        <taxon>Gammaproteobacteria</taxon>
        <taxon>Thiotrichales</taxon>
        <taxon>Fastidiosibacteraceae</taxon>
        <taxon>Cysteiniphilum</taxon>
    </lineage>
</organism>
<evidence type="ECO:0000256" key="9">
    <source>
        <dbReference type="ARBA" id="ARBA00023015"/>
    </source>
</evidence>
<evidence type="ECO:0000256" key="1">
    <source>
        <dbReference type="ARBA" id="ARBA00004496"/>
    </source>
</evidence>
<keyword evidence="5 14" id="KW-0963">Cytoplasm</keyword>
<dbReference type="InterPro" id="IPR036388">
    <property type="entry name" value="WH-like_DNA-bd_sf"/>
</dbReference>
<dbReference type="Pfam" id="PF01475">
    <property type="entry name" value="FUR"/>
    <property type="match status" value="1"/>
</dbReference>
<evidence type="ECO:0000256" key="4">
    <source>
        <dbReference type="ARBA" id="ARBA00020910"/>
    </source>
</evidence>
<evidence type="ECO:0000256" key="14">
    <source>
        <dbReference type="RuleBase" id="RU364037"/>
    </source>
</evidence>
<reference evidence="15" key="1">
    <citation type="journal article" date="2014" name="Int. J. Syst. Evol. Microbiol.">
        <title>Complete genome sequence of Corynebacterium casei LMG S-19264T (=DSM 44701T), isolated from a smear-ripened cheese.</title>
        <authorList>
            <consortium name="US DOE Joint Genome Institute (JGI-PGF)"/>
            <person name="Walter F."/>
            <person name="Albersmeier A."/>
            <person name="Kalinowski J."/>
            <person name="Ruckert C."/>
        </authorList>
    </citation>
    <scope>NUCLEOTIDE SEQUENCE</scope>
    <source>
        <strain evidence="15">CGMCC 1.15758</strain>
    </source>
</reference>
<dbReference type="OrthoDB" id="8659436at2"/>
<evidence type="ECO:0000256" key="6">
    <source>
        <dbReference type="ARBA" id="ARBA00022491"/>
    </source>
</evidence>
<dbReference type="PANTHER" id="PTHR33202:SF2">
    <property type="entry name" value="FERRIC UPTAKE REGULATION PROTEIN"/>
    <property type="match status" value="1"/>
</dbReference>
<dbReference type="CDD" id="cd07153">
    <property type="entry name" value="Fur_like"/>
    <property type="match status" value="1"/>
</dbReference>
<evidence type="ECO:0000256" key="3">
    <source>
        <dbReference type="ARBA" id="ARBA00011738"/>
    </source>
</evidence>
<name>A0A8J2Z3W7_9GAMM</name>
<keyword evidence="7 12" id="KW-0479">Metal-binding</keyword>
<dbReference type="GO" id="GO:0003700">
    <property type="term" value="F:DNA-binding transcription factor activity"/>
    <property type="evidence" value="ECO:0007669"/>
    <property type="project" value="UniProtKB-UniRule"/>
</dbReference>
<feature type="binding site" evidence="12">
    <location>
        <position position="133"/>
    </location>
    <ligand>
        <name>Zn(2+)</name>
        <dbReference type="ChEBI" id="CHEBI:29105"/>
    </ligand>
</feature>
<protein>
    <recommendedName>
        <fullName evidence="4 14">Ferric uptake regulation protein</fullName>
    </recommendedName>
</protein>
<feature type="binding site" evidence="12">
    <location>
        <position position="96"/>
    </location>
    <ligand>
        <name>Zn(2+)</name>
        <dbReference type="ChEBI" id="CHEBI:29105"/>
    </ligand>
</feature>
<keyword evidence="10 14" id="KW-0238">DNA-binding</keyword>
<feature type="binding site" evidence="13">
    <location>
        <position position="89"/>
    </location>
    <ligand>
        <name>Fe cation</name>
        <dbReference type="ChEBI" id="CHEBI:24875"/>
    </ligand>
</feature>
<evidence type="ECO:0000256" key="13">
    <source>
        <dbReference type="PIRSR" id="PIRSR602481-2"/>
    </source>
</evidence>
<comment type="subunit">
    <text evidence="3 14">Homodimer.</text>
</comment>